<dbReference type="SUPFAM" id="SSF54695">
    <property type="entry name" value="POZ domain"/>
    <property type="match status" value="1"/>
</dbReference>
<dbReference type="SMART" id="SM00225">
    <property type="entry name" value="BTB"/>
    <property type="match status" value="1"/>
</dbReference>
<proteinExistence type="predicted"/>
<sequence>MGDSKAIPPAPDDITNDLVKLFNSSMLSDIQFDVNGVKFLAHKAILCVRSEYFRAMIHFEGNALQAQSPIKLKDVEPGVFPVVLHYVYTNRIRTQCSPHVLPVWRLADRFSMDGLKALSVLQLSTSLPIDNVIDIYLKVIHALPVSDNMKDVCELFMQNHMVEVVRHRTFMSLNKQLVAELTREMVSK</sequence>
<dbReference type="PANTHER" id="PTHR24413">
    <property type="entry name" value="SPECKLE-TYPE POZ PROTEIN"/>
    <property type="match status" value="1"/>
</dbReference>
<dbReference type="Gene3D" id="3.30.710.10">
    <property type="entry name" value="Potassium Channel Kv1.1, Chain A"/>
    <property type="match status" value="1"/>
</dbReference>
<reference evidence="2" key="1">
    <citation type="submission" date="2018-11" db="EMBL/GenBank/DDBJ databases">
        <authorList>
            <person name="Alioto T."/>
            <person name="Alioto T."/>
        </authorList>
    </citation>
    <scope>NUCLEOTIDE SEQUENCE</scope>
</reference>
<organism evidence="2 3">
    <name type="scientific">Mytilus galloprovincialis</name>
    <name type="common">Mediterranean mussel</name>
    <dbReference type="NCBI Taxonomy" id="29158"/>
    <lineage>
        <taxon>Eukaryota</taxon>
        <taxon>Metazoa</taxon>
        <taxon>Spiralia</taxon>
        <taxon>Lophotrochozoa</taxon>
        <taxon>Mollusca</taxon>
        <taxon>Bivalvia</taxon>
        <taxon>Autobranchia</taxon>
        <taxon>Pteriomorphia</taxon>
        <taxon>Mytilida</taxon>
        <taxon>Mytiloidea</taxon>
        <taxon>Mytilidae</taxon>
        <taxon>Mytilinae</taxon>
        <taxon>Mytilus</taxon>
    </lineage>
</organism>
<feature type="domain" description="BTB" evidence="1">
    <location>
        <begin position="28"/>
        <end position="96"/>
    </location>
</feature>
<dbReference type="AlphaFoldDB" id="A0A8B6FN26"/>
<dbReference type="Pfam" id="PF00651">
    <property type="entry name" value="BTB"/>
    <property type="match status" value="1"/>
</dbReference>
<name>A0A8B6FN26_MYTGA</name>
<comment type="caution">
    <text evidence="2">The sequence shown here is derived from an EMBL/GenBank/DDBJ whole genome shotgun (WGS) entry which is preliminary data.</text>
</comment>
<dbReference type="InterPro" id="IPR000210">
    <property type="entry name" value="BTB/POZ_dom"/>
</dbReference>
<dbReference type="Proteomes" id="UP000596742">
    <property type="component" value="Unassembled WGS sequence"/>
</dbReference>
<evidence type="ECO:0000313" key="2">
    <source>
        <dbReference type="EMBL" id="VDI51179.1"/>
    </source>
</evidence>
<gene>
    <name evidence="2" type="ORF">MGAL_10B037747</name>
</gene>
<evidence type="ECO:0000313" key="3">
    <source>
        <dbReference type="Proteomes" id="UP000596742"/>
    </source>
</evidence>
<accession>A0A8B6FN26</accession>
<keyword evidence="3" id="KW-1185">Reference proteome</keyword>
<protein>
    <submittedName>
        <fullName evidence="2">Ankyrin repeat and BTB/POZ domain-containing protein 1</fullName>
    </submittedName>
</protein>
<dbReference type="InterPro" id="IPR011333">
    <property type="entry name" value="SKP1/BTB/POZ_sf"/>
</dbReference>
<dbReference type="EMBL" id="UYJE01007034">
    <property type="protein sequence ID" value="VDI51179.1"/>
    <property type="molecule type" value="Genomic_DNA"/>
</dbReference>
<dbReference type="PROSITE" id="PS50097">
    <property type="entry name" value="BTB"/>
    <property type="match status" value="1"/>
</dbReference>
<evidence type="ECO:0000259" key="1">
    <source>
        <dbReference type="PROSITE" id="PS50097"/>
    </source>
</evidence>
<dbReference type="OrthoDB" id="2153609at2759"/>